<evidence type="ECO:0000256" key="1">
    <source>
        <dbReference type="ARBA" id="ARBA00023125"/>
    </source>
</evidence>
<keyword evidence="5" id="KW-1185">Reference proteome</keyword>
<protein>
    <submittedName>
        <fullName evidence="4">Single-stranded DNA-binding protein</fullName>
    </submittedName>
</protein>
<organism evidence="4 5">
    <name type="scientific">Pseudanabaena cinerea FACHB-1277</name>
    <dbReference type="NCBI Taxonomy" id="2949581"/>
    <lineage>
        <taxon>Bacteria</taxon>
        <taxon>Bacillati</taxon>
        <taxon>Cyanobacteriota</taxon>
        <taxon>Cyanophyceae</taxon>
        <taxon>Pseudanabaenales</taxon>
        <taxon>Pseudanabaenaceae</taxon>
        <taxon>Pseudanabaena</taxon>
        <taxon>Pseudanabaena cinerea</taxon>
    </lineage>
</organism>
<reference evidence="4" key="2">
    <citation type="submission" date="2020-08" db="EMBL/GenBank/DDBJ databases">
        <authorList>
            <person name="Chen M."/>
            <person name="Teng W."/>
            <person name="Zhao L."/>
            <person name="Hu C."/>
            <person name="Zhou Y."/>
            <person name="Han B."/>
            <person name="Song L."/>
            <person name="Shu W."/>
        </authorList>
    </citation>
    <scope>NUCLEOTIDE SEQUENCE</scope>
    <source>
        <strain evidence="4">FACHB-1277</strain>
    </source>
</reference>
<gene>
    <name evidence="4" type="ORF">H6F44_21715</name>
</gene>
<reference evidence="4" key="1">
    <citation type="journal article" date="2015" name="ISME J.">
        <title>Draft Genome Sequence of Streptomyces incarnatus NRRL8089, which Produces the Nucleoside Antibiotic Sinefungin.</title>
        <authorList>
            <person name="Oshima K."/>
            <person name="Hattori M."/>
            <person name="Shimizu H."/>
            <person name="Fukuda K."/>
            <person name="Nemoto M."/>
            <person name="Inagaki K."/>
            <person name="Tamura T."/>
        </authorList>
    </citation>
    <scope>NUCLEOTIDE SEQUENCE</scope>
    <source>
        <strain evidence="4">FACHB-1277</strain>
    </source>
</reference>
<dbReference type="Gene3D" id="2.40.50.140">
    <property type="entry name" value="Nucleic acid-binding proteins"/>
    <property type="match status" value="1"/>
</dbReference>
<dbReference type="InterPro" id="IPR012340">
    <property type="entry name" value="NA-bd_OB-fold"/>
</dbReference>
<dbReference type="SUPFAM" id="SSF50249">
    <property type="entry name" value="Nucleic acid-binding proteins"/>
    <property type="match status" value="1"/>
</dbReference>
<proteinExistence type="predicted"/>
<dbReference type="RefSeq" id="WP_190353178.1">
    <property type="nucleotide sequence ID" value="NZ_JACJPY010000137.1"/>
</dbReference>
<dbReference type="GO" id="GO:0003697">
    <property type="term" value="F:single-stranded DNA binding"/>
    <property type="evidence" value="ECO:0007669"/>
    <property type="project" value="InterPro"/>
</dbReference>
<evidence type="ECO:0000256" key="3">
    <source>
        <dbReference type="SAM" id="MobiDB-lite"/>
    </source>
</evidence>
<dbReference type="InterPro" id="IPR000424">
    <property type="entry name" value="Primosome_PriB/ssb"/>
</dbReference>
<evidence type="ECO:0000313" key="5">
    <source>
        <dbReference type="Proteomes" id="UP000631421"/>
    </source>
</evidence>
<dbReference type="Proteomes" id="UP000631421">
    <property type="component" value="Unassembled WGS sequence"/>
</dbReference>
<dbReference type="CDD" id="cd04496">
    <property type="entry name" value="SSB_OBF"/>
    <property type="match status" value="1"/>
</dbReference>
<dbReference type="PROSITE" id="PS50935">
    <property type="entry name" value="SSB"/>
    <property type="match status" value="1"/>
</dbReference>
<dbReference type="EMBL" id="JACJPY010000137">
    <property type="protein sequence ID" value="MBD2152717.1"/>
    <property type="molecule type" value="Genomic_DNA"/>
</dbReference>
<keyword evidence="1 2" id="KW-0238">DNA-binding</keyword>
<name>A0A926UWV7_9CYAN</name>
<feature type="compositionally biased region" description="Polar residues" evidence="3">
    <location>
        <begin position="144"/>
        <end position="157"/>
    </location>
</feature>
<feature type="region of interest" description="Disordered" evidence="3">
    <location>
        <begin position="120"/>
        <end position="157"/>
    </location>
</feature>
<comment type="caution">
    <text evidence="4">The sequence shown here is derived from an EMBL/GenBank/DDBJ whole genome shotgun (WGS) entry which is preliminary data.</text>
</comment>
<evidence type="ECO:0000313" key="4">
    <source>
        <dbReference type="EMBL" id="MBD2152717.1"/>
    </source>
</evidence>
<sequence length="157" mass="17446">MTWATAHICGYLAAKPELKQFEETGTVVCNLVLYVNRRKNAEDKEVKELEPLKIHAEVWGKQAVNCVNILDKGWNPTITGTLDEVSFLGKDGKQIRLTVVRYAQVLDYGKAPTEKVVDIPDESQKVVNELNPPTSKDKKANKPPKSTSLTAKNTPEA</sequence>
<dbReference type="Pfam" id="PF00436">
    <property type="entry name" value="SSB"/>
    <property type="match status" value="1"/>
</dbReference>
<dbReference type="AlphaFoldDB" id="A0A926UWV7"/>
<accession>A0A926UWV7</accession>
<evidence type="ECO:0000256" key="2">
    <source>
        <dbReference type="PROSITE-ProRule" id="PRU00252"/>
    </source>
</evidence>